<dbReference type="PROSITE" id="PS51094">
    <property type="entry name" value="PTS_EIIA_TYPE_2"/>
    <property type="match status" value="1"/>
</dbReference>
<evidence type="ECO:0000313" key="3">
    <source>
        <dbReference type="Proteomes" id="UP000196877"/>
    </source>
</evidence>
<sequence>MNHVGMSLLKLKEPVYFLNNEQYPVKLLFCIAAIDHTTHLKALSQLTRLLSKKDNQELLKETESLAQVRSVIKAYSTN</sequence>
<dbReference type="SUPFAM" id="SSF55804">
    <property type="entry name" value="Phoshotransferase/anion transport protein"/>
    <property type="match status" value="1"/>
</dbReference>
<dbReference type="Pfam" id="PF00359">
    <property type="entry name" value="PTS_EIIA_2"/>
    <property type="match status" value="1"/>
</dbReference>
<accession>A0ABM6LPE1</accession>
<evidence type="ECO:0000313" key="2">
    <source>
        <dbReference type="EMBL" id="ASB91007.1"/>
    </source>
</evidence>
<feature type="domain" description="PTS EIIA type-2" evidence="1">
    <location>
        <begin position="1"/>
        <end position="75"/>
    </location>
</feature>
<name>A0ABM6LPE1_9BACI</name>
<dbReference type="Proteomes" id="UP000196877">
    <property type="component" value="Chromosome"/>
</dbReference>
<gene>
    <name evidence="2" type="ORF">S101395_04519</name>
</gene>
<keyword evidence="3" id="KW-1185">Reference proteome</keyword>
<organism evidence="2 3">
    <name type="scientific">Bacillus sonorensis</name>
    <dbReference type="NCBI Taxonomy" id="119858"/>
    <lineage>
        <taxon>Bacteria</taxon>
        <taxon>Bacillati</taxon>
        <taxon>Bacillota</taxon>
        <taxon>Bacilli</taxon>
        <taxon>Bacillales</taxon>
        <taxon>Bacillaceae</taxon>
        <taxon>Bacillus</taxon>
    </lineage>
</organism>
<dbReference type="Gene3D" id="3.40.930.10">
    <property type="entry name" value="Mannitol-specific EII, Chain A"/>
    <property type="match status" value="1"/>
</dbReference>
<dbReference type="InterPro" id="IPR002178">
    <property type="entry name" value="PTS_EIIA_type-2_dom"/>
</dbReference>
<protein>
    <recommendedName>
        <fullName evidence="1">PTS EIIA type-2 domain-containing protein</fullName>
    </recommendedName>
</protein>
<evidence type="ECO:0000259" key="1">
    <source>
        <dbReference type="PROSITE" id="PS51094"/>
    </source>
</evidence>
<reference evidence="2 3" key="1">
    <citation type="submission" date="2017-06" db="EMBL/GenBank/DDBJ databases">
        <title>Genome sequence of Bacillus sonorensis strain SRCM101395.</title>
        <authorList>
            <person name="Cho S.H."/>
        </authorList>
    </citation>
    <scope>NUCLEOTIDE SEQUENCE [LARGE SCALE GENOMIC DNA]</scope>
    <source>
        <strain evidence="2 3">SRCM101395</strain>
    </source>
</reference>
<dbReference type="InterPro" id="IPR016152">
    <property type="entry name" value="PTrfase/Anion_transptr"/>
</dbReference>
<proteinExistence type="predicted"/>
<dbReference type="EMBL" id="CP021920">
    <property type="protein sequence ID" value="ASB91007.1"/>
    <property type="molecule type" value="Genomic_DNA"/>
</dbReference>